<dbReference type="GeneID" id="70578793"/>
<dbReference type="AlphaFoldDB" id="A0A7I8DVM1"/>
<keyword evidence="4 6" id="KW-0067">ATP-binding</keyword>
<accession>A0A7I8DVM1</accession>
<dbReference type="InterPro" id="IPR003593">
    <property type="entry name" value="AAA+_ATPase"/>
</dbReference>
<dbReference type="GO" id="GO:0005524">
    <property type="term" value="F:ATP binding"/>
    <property type="evidence" value="ECO:0007669"/>
    <property type="project" value="UniProtKB-KW"/>
</dbReference>
<dbReference type="PANTHER" id="PTHR43335">
    <property type="entry name" value="ABC TRANSPORTER, ATP-BINDING PROTEIN"/>
    <property type="match status" value="1"/>
</dbReference>
<dbReference type="Gene3D" id="3.40.50.300">
    <property type="entry name" value="P-loop containing nucleotide triphosphate hydrolases"/>
    <property type="match status" value="1"/>
</dbReference>
<dbReference type="PROSITE" id="PS50893">
    <property type="entry name" value="ABC_TRANSPORTER_2"/>
    <property type="match status" value="1"/>
</dbReference>
<evidence type="ECO:0000313" key="7">
    <source>
        <dbReference type="Proteomes" id="UP000593842"/>
    </source>
</evidence>
<comment type="similarity">
    <text evidence="1">Belongs to the ABC transporter superfamily.</text>
</comment>
<dbReference type="InterPro" id="IPR017871">
    <property type="entry name" value="ABC_transporter-like_CS"/>
</dbReference>
<sequence>MILEIENYSKTINKRIILDNINLTFRSGNVYGFYGRNGSGKTMLFRALTTLIYPTKGDVKVDGKSILKEEFDLSQIGILIENPGFYPHLTGFENLEMLYRLNNEKNDQHIYDILKSVGLDYAGDKKYKEYSLGMKQRLRIAQAIMENQKIIILDEPTNGIDRSGLKDVHEIIKEEKNKDKIILLASHDLDDLKLLCDKIYFIENGRVKDFLTEISND</sequence>
<evidence type="ECO:0000256" key="3">
    <source>
        <dbReference type="ARBA" id="ARBA00022741"/>
    </source>
</evidence>
<dbReference type="PROSITE" id="PS00211">
    <property type="entry name" value="ABC_TRANSPORTER_1"/>
    <property type="match status" value="1"/>
</dbReference>
<keyword evidence="3" id="KW-0547">Nucleotide-binding</keyword>
<name>A0A7I8DVM1_9FIRM</name>
<dbReference type="SMART" id="SM00382">
    <property type="entry name" value="AAA"/>
    <property type="match status" value="1"/>
</dbReference>
<feature type="domain" description="ABC transporter" evidence="5">
    <location>
        <begin position="3"/>
        <end position="214"/>
    </location>
</feature>
<dbReference type="SUPFAM" id="SSF52540">
    <property type="entry name" value="P-loop containing nucleoside triphosphate hydrolases"/>
    <property type="match status" value="1"/>
</dbReference>
<evidence type="ECO:0000256" key="1">
    <source>
        <dbReference type="ARBA" id="ARBA00005417"/>
    </source>
</evidence>
<reference evidence="7" key="1">
    <citation type="submission" date="2020-09" db="EMBL/GenBank/DDBJ databases">
        <title>Complete genome sequencing of Faecalibacillus intestinalis strain 14EGH31.</title>
        <authorList>
            <person name="Sakamoto M."/>
            <person name="Murakami T."/>
            <person name="Mori H."/>
        </authorList>
    </citation>
    <scope>NUCLEOTIDE SEQUENCE [LARGE SCALE GENOMIC DNA]</scope>
    <source>
        <strain evidence="7">14EGH31</strain>
    </source>
</reference>
<dbReference type="KEGG" id="fit:Fi14EGH31_03690"/>
<proteinExistence type="inferred from homology"/>
<dbReference type="InterPro" id="IPR003439">
    <property type="entry name" value="ABC_transporter-like_ATP-bd"/>
</dbReference>
<dbReference type="PANTHER" id="PTHR43335:SF4">
    <property type="entry name" value="ABC TRANSPORTER, ATP-BINDING PROTEIN"/>
    <property type="match status" value="1"/>
</dbReference>
<dbReference type="RefSeq" id="WP_118473955.1">
    <property type="nucleotide sequence ID" value="NZ_AP024085.1"/>
</dbReference>
<dbReference type="GO" id="GO:0016887">
    <property type="term" value="F:ATP hydrolysis activity"/>
    <property type="evidence" value="ECO:0007669"/>
    <property type="project" value="InterPro"/>
</dbReference>
<evidence type="ECO:0000256" key="2">
    <source>
        <dbReference type="ARBA" id="ARBA00022448"/>
    </source>
</evidence>
<dbReference type="Proteomes" id="UP000593842">
    <property type="component" value="Chromosome"/>
</dbReference>
<dbReference type="Pfam" id="PF00005">
    <property type="entry name" value="ABC_tran"/>
    <property type="match status" value="1"/>
</dbReference>
<gene>
    <name evidence="6" type="primary">yybJ</name>
    <name evidence="6" type="ORF">Fi14EGH31_03690</name>
</gene>
<organism evidence="6 7">
    <name type="scientific">Faecalibacillus intestinalis</name>
    <dbReference type="NCBI Taxonomy" id="1982626"/>
    <lineage>
        <taxon>Bacteria</taxon>
        <taxon>Bacillati</taxon>
        <taxon>Bacillota</taxon>
        <taxon>Erysipelotrichia</taxon>
        <taxon>Erysipelotrichales</taxon>
        <taxon>Coprobacillaceae</taxon>
        <taxon>Faecalibacillus</taxon>
    </lineage>
</organism>
<evidence type="ECO:0000256" key="4">
    <source>
        <dbReference type="ARBA" id="ARBA00022840"/>
    </source>
</evidence>
<evidence type="ECO:0000259" key="5">
    <source>
        <dbReference type="PROSITE" id="PS50893"/>
    </source>
</evidence>
<keyword evidence="2" id="KW-0813">Transport</keyword>
<dbReference type="EMBL" id="AP024085">
    <property type="protein sequence ID" value="BCL56657.1"/>
    <property type="molecule type" value="Genomic_DNA"/>
</dbReference>
<dbReference type="InterPro" id="IPR027417">
    <property type="entry name" value="P-loop_NTPase"/>
</dbReference>
<protein>
    <submittedName>
        <fullName evidence="6">Putative ABC transporter ATP-binding protein YybJ</fullName>
    </submittedName>
</protein>
<evidence type="ECO:0000313" key="6">
    <source>
        <dbReference type="EMBL" id="BCL56657.1"/>
    </source>
</evidence>